<evidence type="ECO:0000313" key="1">
    <source>
        <dbReference type="EMBL" id="KKR01207.1"/>
    </source>
</evidence>
<comment type="caution">
    <text evidence="1">The sequence shown here is derived from an EMBL/GenBank/DDBJ whole genome shotgun (WGS) entry which is preliminary data.</text>
</comment>
<dbReference type="EMBL" id="LBWE01000010">
    <property type="protein sequence ID" value="KKR01207.1"/>
    <property type="molecule type" value="Genomic_DNA"/>
</dbReference>
<dbReference type="SUPFAM" id="SSF56281">
    <property type="entry name" value="Metallo-hydrolase/oxidoreductase"/>
    <property type="match status" value="1"/>
</dbReference>
<dbReference type="Proteomes" id="UP000033998">
    <property type="component" value="Unassembled WGS sequence"/>
</dbReference>
<proteinExistence type="predicted"/>
<name>A0A837HNF3_9BACT</name>
<dbReference type="Pfam" id="PF13483">
    <property type="entry name" value="Lactamase_B_3"/>
    <property type="match status" value="1"/>
</dbReference>
<dbReference type="InterPro" id="IPR036866">
    <property type="entry name" value="RibonucZ/Hydroxyglut_hydro"/>
</dbReference>
<sequence>MSKAHNNISIRTINKQKYACFCSSFDVIMQVMIITYNGLQFFKITQGEMVLAFNPVSKSSKSGISAHFGADIALITTNHPDYNGLEQLNHGERVPFAITGPGAYEIKEIFIKGVLSYVTLSGKKYINTIYSFTLDNIKIVFLGALGEGEISKEALEAINNPDIIFVPVGGSAGDLLDAKTSAKLMSSLEPKMIIPMDYDAGTLKAFLKEMGEEKAQVVDKLTLKTKDLDGKEGEVIVLKAT</sequence>
<reference evidence="1 2" key="1">
    <citation type="journal article" date="2015" name="Nature">
        <title>rRNA introns, odd ribosomes, and small enigmatic genomes across a large radiation of phyla.</title>
        <authorList>
            <person name="Brown C.T."/>
            <person name="Hug L.A."/>
            <person name="Thomas B.C."/>
            <person name="Sharon I."/>
            <person name="Castelle C.J."/>
            <person name="Singh A."/>
            <person name="Wilkins M.J."/>
            <person name="Williams K.H."/>
            <person name="Banfield J.F."/>
        </authorList>
    </citation>
    <scope>NUCLEOTIDE SEQUENCE [LARGE SCALE GENOMIC DNA]</scope>
</reference>
<dbReference type="AlphaFoldDB" id="A0A837HNF3"/>
<dbReference type="Gene3D" id="3.60.15.10">
    <property type="entry name" value="Ribonuclease Z/Hydroxyacylglutathione hydrolase-like"/>
    <property type="match status" value="1"/>
</dbReference>
<gene>
    <name evidence="1" type="ORF">UT27_C0010G0014</name>
</gene>
<organism evidence="1 2">
    <name type="scientific">Candidatus Nomurabacteria bacterium GW2011_GWD2_39_12</name>
    <dbReference type="NCBI Taxonomy" id="1618759"/>
    <lineage>
        <taxon>Bacteria</taxon>
        <taxon>Candidatus Nomuraibacteriota</taxon>
    </lineage>
</organism>
<dbReference type="PANTHER" id="PTHR39189:SF1">
    <property type="entry name" value="UPF0173 METAL-DEPENDENT HYDROLASE YTKL"/>
    <property type="match status" value="1"/>
</dbReference>
<dbReference type="GO" id="GO:0016787">
    <property type="term" value="F:hydrolase activity"/>
    <property type="evidence" value="ECO:0007669"/>
    <property type="project" value="UniProtKB-KW"/>
</dbReference>
<keyword evidence="1" id="KW-0378">Hydrolase</keyword>
<protein>
    <submittedName>
        <fullName evidence="1">Zn-dependent hydrolase of the metallo-beta-lactamase superfamily</fullName>
    </submittedName>
</protein>
<dbReference type="PANTHER" id="PTHR39189">
    <property type="entry name" value="UPF0173 METAL-DEPENDENT HYDROLASE YTKL"/>
    <property type="match status" value="1"/>
</dbReference>
<accession>A0A837HNF3</accession>
<evidence type="ECO:0000313" key="2">
    <source>
        <dbReference type="Proteomes" id="UP000033998"/>
    </source>
</evidence>